<dbReference type="RefSeq" id="WP_106447929.1">
    <property type="nucleotide sequence ID" value="NZ_CP027669.1"/>
</dbReference>
<name>A0A2S0N467_9BURK</name>
<evidence type="ECO:0000313" key="18">
    <source>
        <dbReference type="Proteomes" id="UP000239326"/>
    </source>
</evidence>
<keyword evidence="4 12" id="KW-1134">Transmembrane beta strand</keyword>
<dbReference type="EMBL" id="CP027669">
    <property type="protein sequence ID" value="AVO42954.1"/>
    <property type="molecule type" value="Genomic_DNA"/>
</dbReference>
<keyword evidence="6 14" id="KW-0732">Signal</keyword>
<evidence type="ECO:0000313" key="17">
    <source>
        <dbReference type="EMBL" id="AVO42954.1"/>
    </source>
</evidence>
<evidence type="ECO:0000256" key="12">
    <source>
        <dbReference type="PROSITE-ProRule" id="PRU01360"/>
    </source>
</evidence>
<evidence type="ECO:0000259" key="16">
    <source>
        <dbReference type="Pfam" id="PF07715"/>
    </source>
</evidence>
<evidence type="ECO:0000256" key="3">
    <source>
        <dbReference type="ARBA" id="ARBA00022448"/>
    </source>
</evidence>
<gene>
    <name evidence="17" type="ORF">C6571_18100</name>
</gene>
<dbReference type="PANTHER" id="PTHR30069:SF53">
    <property type="entry name" value="COLICIN I RECEPTOR-RELATED"/>
    <property type="match status" value="1"/>
</dbReference>
<comment type="subcellular location">
    <subcellularLocation>
        <location evidence="1 12">Cell outer membrane</location>
        <topology evidence="1 12">Multi-pass membrane protein</topology>
    </subcellularLocation>
</comment>
<evidence type="ECO:0000256" key="7">
    <source>
        <dbReference type="ARBA" id="ARBA00023065"/>
    </source>
</evidence>
<dbReference type="InterPro" id="IPR039426">
    <property type="entry name" value="TonB-dep_rcpt-like"/>
</dbReference>
<dbReference type="InterPro" id="IPR000531">
    <property type="entry name" value="Beta-barrel_TonB"/>
</dbReference>
<dbReference type="InterPro" id="IPR012910">
    <property type="entry name" value="Plug_dom"/>
</dbReference>
<dbReference type="GO" id="GO:0015889">
    <property type="term" value="P:cobalamin transport"/>
    <property type="evidence" value="ECO:0007669"/>
    <property type="project" value="TreeGrafter"/>
</dbReference>
<keyword evidence="3 12" id="KW-0813">Transport</keyword>
<evidence type="ECO:0000256" key="6">
    <source>
        <dbReference type="ARBA" id="ARBA00022729"/>
    </source>
</evidence>
<dbReference type="InterPro" id="IPR037066">
    <property type="entry name" value="Plug_dom_sf"/>
</dbReference>
<proteinExistence type="inferred from homology"/>
<dbReference type="GO" id="GO:0006811">
    <property type="term" value="P:monoatomic ion transport"/>
    <property type="evidence" value="ECO:0007669"/>
    <property type="project" value="UniProtKB-KW"/>
</dbReference>
<evidence type="ECO:0000256" key="11">
    <source>
        <dbReference type="ARBA" id="ARBA00023237"/>
    </source>
</evidence>
<organism evidence="17 18">
    <name type="scientific">Simplicispira suum</name>
    <dbReference type="NCBI Taxonomy" id="2109915"/>
    <lineage>
        <taxon>Bacteria</taxon>
        <taxon>Pseudomonadati</taxon>
        <taxon>Pseudomonadota</taxon>
        <taxon>Betaproteobacteria</taxon>
        <taxon>Burkholderiales</taxon>
        <taxon>Comamonadaceae</taxon>
        <taxon>Simplicispira</taxon>
    </lineage>
</organism>
<dbReference type="InterPro" id="IPR036942">
    <property type="entry name" value="Beta-barrel_TonB_sf"/>
</dbReference>
<keyword evidence="10 17" id="KW-0675">Receptor</keyword>
<evidence type="ECO:0000256" key="14">
    <source>
        <dbReference type="SAM" id="SignalP"/>
    </source>
</evidence>
<feature type="chain" id="PRO_5015391675" evidence="14">
    <location>
        <begin position="35"/>
        <end position="639"/>
    </location>
</feature>
<dbReference type="OrthoDB" id="183532at2"/>
<dbReference type="Gene3D" id="2.40.170.20">
    <property type="entry name" value="TonB-dependent receptor, beta-barrel domain"/>
    <property type="match status" value="1"/>
</dbReference>
<keyword evidence="7" id="KW-0406">Ion transport</keyword>
<dbReference type="KEGG" id="simp:C6571_18100"/>
<accession>A0A2S0N467</accession>
<dbReference type="PANTHER" id="PTHR30069">
    <property type="entry name" value="TONB-DEPENDENT OUTER MEMBRANE RECEPTOR"/>
    <property type="match status" value="1"/>
</dbReference>
<evidence type="ECO:0000256" key="4">
    <source>
        <dbReference type="ARBA" id="ARBA00022452"/>
    </source>
</evidence>
<keyword evidence="9 12" id="KW-0472">Membrane</keyword>
<keyword evidence="18" id="KW-1185">Reference proteome</keyword>
<evidence type="ECO:0000256" key="8">
    <source>
        <dbReference type="ARBA" id="ARBA00023077"/>
    </source>
</evidence>
<dbReference type="PROSITE" id="PS52016">
    <property type="entry name" value="TONB_DEPENDENT_REC_3"/>
    <property type="match status" value="1"/>
</dbReference>
<reference evidence="17 18" key="1">
    <citation type="submission" date="2018-03" db="EMBL/GenBank/DDBJ databases">
        <title>Genome sequencing of Simplicispira sp.</title>
        <authorList>
            <person name="Kim S.-J."/>
            <person name="Heo J."/>
            <person name="Kwon S.-W."/>
        </authorList>
    </citation>
    <scope>NUCLEOTIDE SEQUENCE [LARGE SCALE GENOMIC DNA]</scope>
    <source>
        <strain evidence="17 18">SC1-8</strain>
    </source>
</reference>
<keyword evidence="11 12" id="KW-0998">Cell outer membrane</keyword>
<feature type="domain" description="TonB-dependent receptor-like beta-barrel" evidence="15">
    <location>
        <begin position="242"/>
        <end position="611"/>
    </location>
</feature>
<evidence type="ECO:0000256" key="9">
    <source>
        <dbReference type="ARBA" id="ARBA00023136"/>
    </source>
</evidence>
<feature type="domain" description="TonB-dependent receptor plug" evidence="16">
    <location>
        <begin position="65"/>
        <end position="171"/>
    </location>
</feature>
<dbReference type="Proteomes" id="UP000239326">
    <property type="component" value="Chromosome"/>
</dbReference>
<keyword evidence="8 13" id="KW-0798">TonB box</keyword>
<dbReference type="CDD" id="cd01347">
    <property type="entry name" value="ligand_gated_channel"/>
    <property type="match status" value="1"/>
</dbReference>
<dbReference type="GO" id="GO:0009279">
    <property type="term" value="C:cell outer membrane"/>
    <property type="evidence" value="ECO:0007669"/>
    <property type="project" value="UniProtKB-SubCell"/>
</dbReference>
<dbReference type="AlphaFoldDB" id="A0A2S0N467"/>
<dbReference type="Pfam" id="PF00593">
    <property type="entry name" value="TonB_dep_Rec_b-barrel"/>
    <property type="match status" value="1"/>
</dbReference>
<comment type="similarity">
    <text evidence="2 12 13">Belongs to the TonB-dependent receptor family.</text>
</comment>
<dbReference type="SUPFAM" id="SSF56935">
    <property type="entry name" value="Porins"/>
    <property type="match status" value="1"/>
</dbReference>
<feature type="signal peptide" evidence="14">
    <location>
        <begin position="1"/>
        <end position="34"/>
    </location>
</feature>
<sequence>MKNRSFHVRRAAALCLSPAVFSALSLLTMQLARAQMTAPVQVAQNLRAPQLAETVVTATRSEQPLSDLVADVSIVDRETIESSGATGISDVLARLPGVEIARNGGIGNSSSVYLRGAESRFTAVYIDGVRVDSQSTGGALWEQIPLSQIERIEVLRGPAAAVYGSDAIGGVIQLFTRKGEGPAAPYVGVGLGNQGTRKVEAGVAGTAGPQGALDYALGLAHARSSGFDSKASGVHNPDDDGYRSTSASARLGYRINAQHQLGATLLANRLDSAYDAFTYLPAAPNDDRNQHRLRTLGAHWAAQWSESYSTRVSVSESLSRYETSPPPYLTETELRGYLWQNQWRLGAHRLSATLERREDHLNNPALDAYSVGIVRSRSQDGLALGYGYSAGAHTVQANLRHDSDSEFGGKGTGSLSYGYGFAPGWRATASVGTAFRAPTLYQRFSEYGDATLRPESSRNAEIGVRYAQGSSSFSAVAYRNRVSNLISFAGAGSCASSFGCYANTARAEYSGLTLAASHRLAGVQVHGSIDVQNPRDLDTGKQLARRAKRHATLGADTQVAGWTLGAELQASGRRFDNAANTNVLGGYALVNLYASTRLAQDYRLLARIDNVGDKDYQTARSYATGGRQLYIGLKWEPRL</sequence>
<evidence type="ECO:0000256" key="1">
    <source>
        <dbReference type="ARBA" id="ARBA00004571"/>
    </source>
</evidence>
<protein>
    <submittedName>
        <fullName evidence="17">TonB-dependent receptor</fullName>
    </submittedName>
</protein>
<evidence type="ECO:0000259" key="15">
    <source>
        <dbReference type="Pfam" id="PF00593"/>
    </source>
</evidence>
<keyword evidence="5 12" id="KW-0812">Transmembrane</keyword>
<evidence type="ECO:0000256" key="5">
    <source>
        <dbReference type="ARBA" id="ARBA00022692"/>
    </source>
</evidence>
<evidence type="ECO:0000256" key="13">
    <source>
        <dbReference type="RuleBase" id="RU003357"/>
    </source>
</evidence>
<dbReference type="Gene3D" id="2.170.130.10">
    <property type="entry name" value="TonB-dependent receptor, plug domain"/>
    <property type="match status" value="1"/>
</dbReference>
<evidence type="ECO:0000256" key="2">
    <source>
        <dbReference type="ARBA" id="ARBA00009810"/>
    </source>
</evidence>
<evidence type="ECO:0000256" key="10">
    <source>
        <dbReference type="ARBA" id="ARBA00023170"/>
    </source>
</evidence>
<dbReference type="Pfam" id="PF07715">
    <property type="entry name" value="Plug"/>
    <property type="match status" value="1"/>
</dbReference>